<dbReference type="SUPFAM" id="SSF57701">
    <property type="entry name" value="Zn2/Cys6 DNA-binding domain"/>
    <property type="match status" value="1"/>
</dbReference>
<evidence type="ECO:0000256" key="1">
    <source>
        <dbReference type="ARBA" id="ARBA00022723"/>
    </source>
</evidence>
<evidence type="ECO:0000313" key="10">
    <source>
        <dbReference type="Proteomes" id="UP001273166"/>
    </source>
</evidence>
<keyword evidence="10" id="KW-1185">Reference proteome</keyword>
<evidence type="ECO:0000256" key="5">
    <source>
        <dbReference type="ARBA" id="ARBA00023163"/>
    </source>
</evidence>
<feature type="compositionally biased region" description="Basic and acidic residues" evidence="7">
    <location>
        <begin position="1"/>
        <end position="18"/>
    </location>
</feature>
<accession>A0AAJ0GUJ6</accession>
<feature type="domain" description="Zn(2)-C6 fungal-type" evidence="8">
    <location>
        <begin position="31"/>
        <end position="66"/>
    </location>
</feature>
<keyword evidence="3" id="KW-0805">Transcription regulation</keyword>
<evidence type="ECO:0000259" key="8">
    <source>
        <dbReference type="Pfam" id="PF00172"/>
    </source>
</evidence>
<dbReference type="CDD" id="cd00067">
    <property type="entry name" value="GAL4"/>
    <property type="match status" value="1"/>
</dbReference>
<dbReference type="AlphaFoldDB" id="A0AAJ0GUJ6"/>
<keyword evidence="6" id="KW-0539">Nucleus</keyword>
<evidence type="ECO:0000256" key="6">
    <source>
        <dbReference type="ARBA" id="ARBA00023242"/>
    </source>
</evidence>
<keyword evidence="1" id="KW-0479">Metal-binding</keyword>
<dbReference type="EMBL" id="JAUDZG010000004">
    <property type="protein sequence ID" value="KAK3306235.1"/>
    <property type="molecule type" value="Genomic_DNA"/>
</dbReference>
<dbReference type="PANTHER" id="PTHR36206">
    <property type="entry name" value="ASPERCRYPTIN BIOSYNTHESIS CLUSTER-SPECIFIC TRANSCRIPTION REGULATOR ATNN-RELATED"/>
    <property type="match status" value="1"/>
</dbReference>
<protein>
    <recommendedName>
        <fullName evidence="8">Zn(2)-C6 fungal-type domain-containing protein</fullName>
    </recommendedName>
</protein>
<keyword evidence="2" id="KW-0862">Zinc</keyword>
<dbReference type="Pfam" id="PF00172">
    <property type="entry name" value="Zn_clus"/>
    <property type="match status" value="1"/>
</dbReference>
<reference evidence="9" key="1">
    <citation type="journal article" date="2023" name="Mol. Phylogenet. Evol.">
        <title>Genome-scale phylogeny and comparative genomics of the fungal order Sordariales.</title>
        <authorList>
            <person name="Hensen N."/>
            <person name="Bonometti L."/>
            <person name="Westerberg I."/>
            <person name="Brannstrom I.O."/>
            <person name="Guillou S."/>
            <person name="Cros-Aarteil S."/>
            <person name="Calhoun S."/>
            <person name="Haridas S."/>
            <person name="Kuo A."/>
            <person name="Mondo S."/>
            <person name="Pangilinan J."/>
            <person name="Riley R."/>
            <person name="LaButti K."/>
            <person name="Andreopoulos B."/>
            <person name="Lipzen A."/>
            <person name="Chen C."/>
            <person name="Yan M."/>
            <person name="Daum C."/>
            <person name="Ng V."/>
            <person name="Clum A."/>
            <person name="Steindorff A."/>
            <person name="Ohm R.A."/>
            <person name="Martin F."/>
            <person name="Silar P."/>
            <person name="Natvig D.O."/>
            <person name="Lalanne C."/>
            <person name="Gautier V."/>
            <person name="Ament-Velasquez S.L."/>
            <person name="Kruys A."/>
            <person name="Hutchinson M.I."/>
            <person name="Powell A.J."/>
            <person name="Barry K."/>
            <person name="Miller A.N."/>
            <person name="Grigoriev I.V."/>
            <person name="Debuchy R."/>
            <person name="Gladieux P."/>
            <person name="Hiltunen Thoren M."/>
            <person name="Johannesson H."/>
        </authorList>
    </citation>
    <scope>NUCLEOTIDE SEQUENCE</scope>
    <source>
        <strain evidence="9">CBS 333.67</strain>
    </source>
</reference>
<evidence type="ECO:0000256" key="2">
    <source>
        <dbReference type="ARBA" id="ARBA00022833"/>
    </source>
</evidence>
<reference evidence="9" key="2">
    <citation type="submission" date="2023-06" db="EMBL/GenBank/DDBJ databases">
        <authorList>
            <consortium name="Lawrence Berkeley National Laboratory"/>
            <person name="Mondo S.J."/>
            <person name="Hensen N."/>
            <person name="Bonometti L."/>
            <person name="Westerberg I."/>
            <person name="Brannstrom I.O."/>
            <person name="Guillou S."/>
            <person name="Cros-Aarteil S."/>
            <person name="Calhoun S."/>
            <person name="Haridas S."/>
            <person name="Kuo A."/>
            <person name="Pangilinan J."/>
            <person name="Riley R."/>
            <person name="Labutti K."/>
            <person name="Andreopoulos B."/>
            <person name="Lipzen A."/>
            <person name="Chen C."/>
            <person name="Yanf M."/>
            <person name="Daum C."/>
            <person name="Ng V."/>
            <person name="Clum A."/>
            <person name="Steindorff A."/>
            <person name="Ohm R."/>
            <person name="Martin F."/>
            <person name="Silar P."/>
            <person name="Natvig D."/>
            <person name="Lalanne C."/>
            <person name="Gautier V."/>
            <person name="Ament-Velasquez S.L."/>
            <person name="Kruys A."/>
            <person name="Hutchinson M.I."/>
            <person name="Powell A.J."/>
            <person name="Barry K."/>
            <person name="Miller A.N."/>
            <person name="Grigoriev I.V."/>
            <person name="Debuchy R."/>
            <person name="Gladieux P."/>
            <person name="Thoren M.H."/>
            <person name="Johannesson H."/>
        </authorList>
    </citation>
    <scope>NUCLEOTIDE SEQUENCE</scope>
    <source>
        <strain evidence="9">CBS 333.67</strain>
    </source>
</reference>
<dbReference type="PANTHER" id="PTHR36206:SF4">
    <property type="entry name" value="HYPOTHETICAL CONSERVED PROTEIN (EUROFUNG)-RELATED"/>
    <property type="match status" value="1"/>
</dbReference>
<dbReference type="InterPro" id="IPR001138">
    <property type="entry name" value="Zn2Cys6_DnaBD"/>
</dbReference>
<proteinExistence type="predicted"/>
<keyword evidence="5" id="KW-0804">Transcription</keyword>
<evidence type="ECO:0000313" key="9">
    <source>
        <dbReference type="EMBL" id="KAK3306235.1"/>
    </source>
</evidence>
<dbReference type="GO" id="GO:0003677">
    <property type="term" value="F:DNA binding"/>
    <property type="evidence" value="ECO:0007669"/>
    <property type="project" value="UniProtKB-KW"/>
</dbReference>
<dbReference type="GO" id="GO:0000981">
    <property type="term" value="F:DNA-binding transcription factor activity, RNA polymerase II-specific"/>
    <property type="evidence" value="ECO:0007669"/>
    <property type="project" value="InterPro"/>
</dbReference>
<dbReference type="Proteomes" id="UP001273166">
    <property type="component" value="Unassembled WGS sequence"/>
</dbReference>
<gene>
    <name evidence="9" type="ORF">B0T15DRAFT_534749</name>
</gene>
<evidence type="ECO:0000256" key="4">
    <source>
        <dbReference type="ARBA" id="ARBA00023125"/>
    </source>
</evidence>
<sequence length="101" mass="11209">MERSSDAAGDAPRKDRQRAAKPKAKSGWSNCNTIKQTRIKCDEQRPACANCLRSKKICSGYPPFTRSPSPPEAVPAAMVDEWRYALSHDGDPESSSFLHEE</sequence>
<evidence type="ECO:0000256" key="7">
    <source>
        <dbReference type="SAM" id="MobiDB-lite"/>
    </source>
</evidence>
<organism evidence="9 10">
    <name type="scientific">Chaetomium strumarium</name>
    <dbReference type="NCBI Taxonomy" id="1170767"/>
    <lineage>
        <taxon>Eukaryota</taxon>
        <taxon>Fungi</taxon>
        <taxon>Dikarya</taxon>
        <taxon>Ascomycota</taxon>
        <taxon>Pezizomycotina</taxon>
        <taxon>Sordariomycetes</taxon>
        <taxon>Sordariomycetidae</taxon>
        <taxon>Sordariales</taxon>
        <taxon>Chaetomiaceae</taxon>
        <taxon>Chaetomium</taxon>
    </lineage>
</organism>
<comment type="caution">
    <text evidence="9">The sequence shown here is derived from an EMBL/GenBank/DDBJ whole genome shotgun (WGS) entry which is preliminary data.</text>
</comment>
<dbReference type="GeneID" id="87888285"/>
<name>A0AAJ0GUJ6_9PEZI</name>
<dbReference type="GO" id="GO:0008270">
    <property type="term" value="F:zinc ion binding"/>
    <property type="evidence" value="ECO:0007669"/>
    <property type="project" value="InterPro"/>
</dbReference>
<feature type="region of interest" description="Disordered" evidence="7">
    <location>
        <begin position="1"/>
        <end position="29"/>
    </location>
</feature>
<dbReference type="InterPro" id="IPR036864">
    <property type="entry name" value="Zn2-C6_fun-type_DNA-bd_sf"/>
</dbReference>
<evidence type="ECO:0000256" key="3">
    <source>
        <dbReference type="ARBA" id="ARBA00023015"/>
    </source>
</evidence>
<dbReference type="RefSeq" id="XP_062722015.1">
    <property type="nucleotide sequence ID" value="XM_062869456.1"/>
</dbReference>
<dbReference type="Gene3D" id="4.10.240.10">
    <property type="entry name" value="Zn(2)-C6 fungal-type DNA-binding domain"/>
    <property type="match status" value="1"/>
</dbReference>
<keyword evidence="4" id="KW-0238">DNA-binding</keyword>
<dbReference type="InterPro" id="IPR052360">
    <property type="entry name" value="Transcr_Regulatory_Proteins"/>
</dbReference>